<keyword evidence="1" id="KW-0812">Transmembrane</keyword>
<keyword evidence="1" id="KW-1133">Transmembrane helix</keyword>
<gene>
    <name evidence="2" type="ORF">S01H4_31565</name>
</gene>
<evidence type="ECO:0000313" key="2">
    <source>
        <dbReference type="EMBL" id="GAG81341.1"/>
    </source>
</evidence>
<reference evidence="2" key="1">
    <citation type="journal article" date="2014" name="Front. Microbiol.">
        <title>High frequency of phylogenetically diverse reductive dehalogenase-homologous genes in deep subseafloor sedimentary metagenomes.</title>
        <authorList>
            <person name="Kawai M."/>
            <person name="Futagami T."/>
            <person name="Toyoda A."/>
            <person name="Takaki Y."/>
            <person name="Nishi S."/>
            <person name="Hori S."/>
            <person name="Arai W."/>
            <person name="Tsubouchi T."/>
            <person name="Morono Y."/>
            <person name="Uchiyama I."/>
            <person name="Ito T."/>
            <person name="Fujiyama A."/>
            <person name="Inagaki F."/>
            <person name="Takami H."/>
        </authorList>
    </citation>
    <scope>NUCLEOTIDE SEQUENCE</scope>
    <source>
        <strain evidence="2">Expedition CK06-06</strain>
    </source>
</reference>
<comment type="caution">
    <text evidence="2">The sequence shown here is derived from an EMBL/GenBank/DDBJ whole genome shotgun (WGS) entry which is preliminary data.</text>
</comment>
<feature type="transmembrane region" description="Helical" evidence="1">
    <location>
        <begin position="12"/>
        <end position="29"/>
    </location>
</feature>
<feature type="transmembrane region" description="Helical" evidence="1">
    <location>
        <begin position="35"/>
        <end position="53"/>
    </location>
</feature>
<dbReference type="EMBL" id="BART01016409">
    <property type="protein sequence ID" value="GAG81341.1"/>
    <property type="molecule type" value="Genomic_DNA"/>
</dbReference>
<dbReference type="AlphaFoldDB" id="X1CAH3"/>
<sequence length="68" mass="7641">MEKEDNFFSKGLSFFMICLIIVFAVGITVEVYGEIGWYVFLIEGGVASMFLLAKPTGKLITKIQKEND</sequence>
<proteinExistence type="predicted"/>
<accession>X1CAH3</accession>
<keyword evidence="1" id="KW-0472">Membrane</keyword>
<name>X1CAH3_9ZZZZ</name>
<organism evidence="2">
    <name type="scientific">marine sediment metagenome</name>
    <dbReference type="NCBI Taxonomy" id="412755"/>
    <lineage>
        <taxon>unclassified sequences</taxon>
        <taxon>metagenomes</taxon>
        <taxon>ecological metagenomes</taxon>
    </lineage>
</organism>
<evidence type="ECO:0000256" key="1">
    <source>
        <dbReference type="SAM" id="Phobius"/>
    </source>
</evidence>
<protein>
    <submittedName>
        <fullName evidence="2">Uncharacterized protein</fullName>
    </submittedName>
</protein>